<dbReference type="PATRIC" id="fig|1915.4.peg.9448"/>
<organism evidence="3 4">
    <name type="scientific">Streptomyces lincolnensis</name>
    <dbReference type="NCBI Taxonomy" id="1915"/>
    <lineage>
        <taxon>Bacteria</taxon>
        <taxon>Bacillati</taxon>
        <taxon>Actinomycetota</taxon>
        <taxon>Actinomycetes</taxon>
        <taxon>Kitasatosporales</taxon>
        <taxon>Streptomycetaceae</taxon>
        <taxon>Streptomyces</taxon>
    </lineage>
</organism>
<dbReference type="InterPro" id="IPR029058">
    <property type="entry name" value="AB_hydrolase_fold"/>
</dbReference>
<evidence type="ECO:0000313" key="4">
    <source>
        <dbReference type="Proteomes" id="UP000092598"/>
    </source>
</evidence>
<sequence length="246" mass="26197">MPNPTSVDLTELSTSLGGSRRLSGHLARPEGVGPWPGVIVVHEALGVDDVMLRQTERLAKAGYLTWMPDLFADGGIRRCLVPTMRAATSGRGRACADLEAARRTLADHPDCTGRVGIIGFCMGGSFALVAAGRGTFDAASVNYGLLPKNAESDLAESCPVVASYGGRDRMVKGTAAQLEATLMRNGVPHDVKEYPAAGHSFLNDAENAPRWLRPLTRISGIGPEPESAADAWRRIEAFFAQHLTDS</sequence>
<feature type="domain" description="Dienelactone hydrolase" evidence="2">
    <location>
        <begin position="23"/>
        <end position="242"/>
    </location>
</feature>
<evidence type="ECO:0000256" key="1">
    <source>
        <dbReference type="SAM" id="MobiDB-lite"/>
    </source>
</evidence>
<feature type="region of interest" description="Disordered" evidence="1">
    <location>
        <begin position="1"/>
        <end position="28"/>
    </location>
</feature>
<reference evidence="3 4" key="1">
    <citation type="submission" date="2016-07" db="EMBL/GenBank/DDBJ databases">
        <title>Enhancement of antibiotic productionsby engineered nitrateutilization in actinobacteria.</title>
        <authorList>
            <person name="Meng S.C."/>
        </authorList>
    </citation>
    <scope>NUCLEOTIDE SEQUENCE [LARGE SCALE GENOMIC DNA]</scope>
    <source>
        <strain evidence="3 4">NRRL 2936</strain>
    </source>
</reference>
<dbReference type="STRING" id="1915.SLINC_8545"/>
<protein>
    <submittedName>
        <fullName evidence="3">Putative hydrolase</fullName>
    </submittedName>
</protein>
<dbReference type="PANTHER" id="PTHR46623">
    <property type="entry name" value="CARBOXYMETHYLENEBUTENOLIDASE-RELATED"/>
    <property type="match status" value="1"/>
</dbReference>
<keyword evidence="4" id="KW-1185">Reference proteome</keyword>
<evidence type="ECO:0000259" key="2">
    <source>
        <dbReference type="Pfam" id="PF01738"/>
    </source>
</evidence>
<dbReference type="Pfam" id="PF01738">
    <property type="entry name" value="DLH"/>
    <property type="match status" value="1"/>
</dbReference>
<evidence type="ECO:0000313" key="3">
    <source>
        <dbReference type="EMBL" id="ANS70769.1"/>
    </source>
</evidence>
<dbReference type="InterPro" id="IPR051049">
    <property type="entry name" value="Dienelactone_hydrolase-like"/>
</dbReference>
<dbReference type="RefSeq" id="WP_067444596.1">
    <property type="nucleotide sequence ID" value="NZ_CP016438.1"/>
</dbReference>
<keyword evidence="3" id="KW-0378">Hydrolase</keyword>
<gene>
    <name evidence="3" type="ORF">SLINC_8545</name>
</gene>
<dbReference type="PANTHER" id="PTHR46623:SF6">
    <property type="entry name" value="ALPHA_BETA-HYDROLASES SUPERFAMILY PROTEIN"/>
    <property type="match status" value="1"/>
</dbReference>
<dbReference type="Gene3D" id="3.40.50.1820">
    <property type="entry name" value="alpha/beta hydrolase"/>
    <property type="match status" value="1"/>
</dbReference>
<dbReference type="Proteomes" id="UP000092598">
    <property type="component" value="Chromosome"/>
</dbReference>
<dbReference type="GO" id="GO:0016787">
    <property type="term" value="F:hydrolase activity"/>
    <property type="evidence" value="ECO:0007669"/>
    <property type="project" value="UniProtKB-KW"/>
</dbReference>
<proteinExistence type="predicted"/>
<dbReference type="AlphaFoldDB" id="A0A1B1MQ88"/>
<dbReference type="SUPFAM" id="SSF53474">
    <property type="entry name" value="alpha/beta-Hydrolases"/>
    <property type="match status" value="1"/>
</dbReference>
<name>A0A1B1MQ88_STRLN</name>
<accession>A0A1B1MQ88</accession>
<feature type="compositionally biased region" description="Low complexity" evidence="1">
    <location>
        <begin position="12"/>
        <end position="26"/>
    </location>
</feature>
<dbReference type="KEGG" id="sls:SLINC_8545"/>
<dbReference type="EMBL" id="CP016438">
    <property type="protein sequence ID" value="ANS70769.1"/>
    <property type="molecule type" value="Genomic_DNA"/>
</dbReference>
<dbReference type="InterPro" id="IPR002925">
    <property type="entry name" value="Dienelactn_hydro"/>
</dbReference>